<dbReference type="Gramene" id="TuG1812G0200003050.01.T01">
    <property type="protein sequence ID" value="TuG1812G0200003050.01.T01.cds299935"/>
    <property type="gene ID" value="TuG1812G0200003050.01"/>
</dbReference>
<proteinExistence type="predicted"/>
<accession>A0A8R7THW1</accession>
<evidence type="ECO:0000313" key="2">
    <source>
        <dbReference type="Proteomes" id="UP000015106"/>
    </source>
</evidence>
<reference evidence="1" key="2">
    <citation type="submission" date="2018-03" db="EMBL/GenBank/DDBJ databases">
        <title>The Triticum urartu genome reveals the dynamic nature of wheat genome evolution.</title>
        <authorList>
            <person name="Ling H."/>
            <person name="Ma B."/>
            <person name="Shi X."/>
            <person name="Liu H."/>
            <person name="Dong L."/>
            <person name="Sun H."/>
            <person name="Cao Y."/>
            <person name="Gao Q."/>
            <person name="Zheng S."/>
            <person name="Li Y."/>
            <person name="Yu Y."/>
            <person name="Du H."/>
            <person name="Qi M."/>
            <person name="Li Y."/>
            <person name="Yu H."/>
            <person name="Cui Y."/>
            <person name="Wang N."/>
            <person name="Chen C."/>
            <person name="Wu H."/>
            <person name="Zhao Y."/>
            <person name="Zhang J."/>
            <person name="Li Y."/>
            <person name="Zhou W."/>
            <person name="Zhang B."/>
            <person name="Hu W."/>
            <person name="Eijk M."/>
            <person name="Tang J."/>
            <person name="Witsenboer H."/>
            <person name="Zhao S."/>
            <person name="Li Z."/>
            <person name="Zhang A."/>
            <person name="Wang D."/>
            <person name="Liang C."/>
        </authorList>
    </citation>
    <scope>NUCLEOTIDE SEQUENCE [LARGE SCALE GENOMIC DNA]</scope>
    <source>
        <strain evidence="1">cv. G1812</strain>
    </source>
</reference>
<reference evidence="2" key="1">
    <citation type="journal article" date="2013" name="Nature">
        <title>Draft genome of the wheat A-genome progenitor Triticum urartu.</title>
        <authorList>
            <person name="Ling H.Q."/>
            <person name="Zhao S."/>
            <person name="Liu D."/>
            <person name="Wang J."/>
            <person name="Sun H."/>
            <person name="Zhang C."/>
            <person name="Fan H."/>
            <person name="Li D."/>
            <person name="Dong L."/>
            <person name="Tao Y."/>
            <person name="Gao C."/>
            <person name="Wu H."/>
            <person name="Li Y."/>
            <person name="Cui Y."/>
            <person name="Guo X."/>
            <person name="Zheng S."/>
            <person name="Wang B."/>
            <person name="Yu K."/>
            <person name="Liang Q."/>
            <person name="Yang W."/>
            <person name="Lou X."/>
            <person name="Chen J."/>
            <person name="Feng M."/>
            <person name="Jian J."/>
            <person name="Zhang X."/>
            <person name="Luo G."/>
            <person name="Jiang Y."/>
            <person name="Liu J."/>
            <person name="Wang Z."/>
            <person name="Sha Y."/>
            <person name="Zhang B."/>
            <person name="Wu H."/>
            <person name="Tang D."/>
            <person name="Shen Q."/>
            <person name="Xue P."/>
            <person name="Zou S."/>
            <person name="Wang X."/>
            <person name="Liu X."/>
            <person name="Wang F."/>
            <person name="Yang Y."/>
            <person name="An X."/>
            <person name="Dong Z."/>
            <person name="Zhang K."/>
            <person name="Zhang X."/>
            <person name="Luo M.C."/>
            <person name="Dvorak J."/>
            <person name="Tong Y."/>
            <person name="Wang J."/>
            <person name="Yang H."/>
            <person name="Li Z."/>
            <person name="Wang D."/>
            <person name="Zhang A."/>
            <person name="Wang J."/>
        </authorList>
    </citation>
    <scope>NUCLEOTIDE SEQUENCE</scope>
    <source>
        <strain evidence="2">cv. G1812</strain>
    </source>
</reference>
<dbReference type="Proteomes" id="UP000015106">
    <property type="component" value="Chromosome 2"/>
</dbReference>
<dbReference type="EnsemblPlants" id="TuG1812G0200003050.01.T01">
    <property type="protein sequence ID" value="TuG1812G0200003050.01.T01.cds299935"/>
    <property type="gene ID" value="TuG1812G0200003050.01"/>
</dbReference>
<organism evidence="1 2">
    <name type="scientific">Triticum urartu</name>
    <name type="common">Red wild einkorn</name>
    <name type="synonym">Crithodium urartu</name>
    <dbReference type="NCBI Taxonomy" id="4572"/>
    <lineage>
        <taxon>Eukaryota</taxon>
        <taxon>Viridiplantae</taxon>
        <taxon>Streptophyta</taxon>
        <taxon>Embryophyta</taxon>
        <taxon>Tracheophyta</taxon>
        <taxon>Spermatophyta</taxon>
        <taxon>Magnoliopsida</taxon>
        <taxon>Liliopsida</taxon>
        <taxon>Poales</taxon>
        <taxon>Poaceae</taxon>
        <taxon>BOP clade</taxon>
        <taxon>Pooideae</taxon>
        <taxon>Triticodae</taxon>
        <taxon>Triticeae</taxon>
        <taxon>Triticinae</taxon>
        <taxon>Triticum</taxon>
    </lineage>
</organism>
<name>A0A8R7THW1_TRIUA</name>
<evidence type="ECO:0000313" key="1">
    <source>
        <dbReference type="EnsemblPlants" id="TuG1812G0200003050.01.T01.cds299935"/>
    </source>
</evidence>
<keyword evidence="2" id="KW-1185">Reference proteome</keyword>
<protein>
    <submittedName>
        <fullName evidence="1">Uncharacterized protein</fullName>
    </submittedName>
</protein>
<reference evidence="1" key="3">
    <citation type="submission" date="2022-06" db="UniProtKB">
        <authorList>
            <consortium name="EnsemblPlants"/>
        </authorList>
    </citation>
    <scope>IDENTIFICATION</scope>
</reference>
<sequence>MLNCYTRRTHCSNRSCIIGGPTLGLPLRGCFHLPLISSDGAPATSEILVLSDMGLLVLPWPKGVVPEMQRFSCNVVFSLPVETLEILFVLQFSADFTFVLMATKPSAAAVSSVFLCSSLRLLRLISSLGKLSSVTAEPIPLELAGSMWCLMPVISVSATS</sequence>
<dbReference type="AlphaFoldDB" id="A0A8R7THW1"/>